<dbReference type="Proteomes" id="UP000584587">
    <property type="component" value="Unassembled WGS sequence"/>
</dbReference>
<accession>A0A846U8N8</accession>
<evidence type="ECO:0000313" key="2">
    <source>
        <dbReference type="EMBL" id="NKE38243.1"/>
    </source>
</evidence>
<dbReference type="AlphaFoldDB" id="A0A846U8N8"/>
<protein>
    <submittedName>
        <fullName evidence="2">Uncharacterized protein</fullName>
    </submittedName>
</protein>
<name>A0A846U8N8_9MOLU</name>
<sequence>MENKVEVVDKNQTIEIDQTNSGKLSVSKTVLKKLIYRLLTSENYQVDFDGIQILNKENADLEAQIQVMVNEKSNLIDLKEQIIKLILKRINAVLNVNVTNINLIFSSK</sequence>
<keyword evidence="1" id="KW-0175">Coiled coil</keyword>
<proteinExistence type="predicted"/>
<comment type="caution">
    <text evidence="2">The sequence shown here is derived from an EMBL/GenBank/DDBJ whole genome shotgun (WGS) entry which is preliminary data.</text>
</comment>
<dbReference type="RefSeq" id="WP_168104720.1">
    <property type="nucleotide sequence ID" value="NZ_CP051215.1"/>
</dbReference>
<reference evidence="2 3" key="1">
    <citation type="submission" date="2020-04" db="EMBL/GenBank/DDBJ databases">
        <title>Complete genome sequence of Spiroplasma platyhelix ATCC 51748, an insect isolate.</title>
        <authorList>
            <person name="Green E.A."/>
            <person name="Klassen J.L."/>
        </authorList>
    </citation>
    <scope>NUCLEOTIDE SEQUENCE [LARGE SCALE GENOMIC DNA]</scope>
    <source>
        <strain evidence="2 3">PALS-1</strain>
    </source>
</reference>
<keyword evidence="3" id="KW-1185">Reference proteome</keyword>
<dbReference type="EMBL" id="JAAVVK010000001">
    <property type="protein sequence ID" value="NKE38243.1"/>
    <property type="molecule type" value="Genomic_DNA"/>
</dbReference>
<evidence type="ECO:0000313" key="3">
    <source>
        <dbReference type="Proteomes" id="UP000584587"/>
    </source>
</evidence>
<evidence type="ECO:0000256" key="1">
    <source>
        <dbReference type="SAM" id="Coils"/>
    </source>
</evidence>
<feature type="coiled-coil region" evidence="1">
    <location>
        <begin position="51"/>
        <end position="78"/>
    </location>
</feature>
<organism evidence="2 3">
    <name type="scientific">Spiroplasma platyhelix PALS-1</name>
    <dbReference type="NCBI Taxonomy" id="1276218"/>
    <lineage>
        <taxon>Bacteria</taxon>
        <taxon>Bacillati</taxon>
        <taxon>Mycoplasmatota</taxon>
        <taxon>Mollicutes</taxon>
        <taxon>Entomoplasmatales</taxon>
        <taxon>Spiroplasmataceae</taxon>
        <taxon>Spiroplasma</taxon>
    </lineage>
</organism>
<gene>
    <name evidence="2" type="ORF">HER12_00535</name>
</gene>